<evidence type="ECO:0000313" key="2">
    <source>
        <dbReference type="Proteomes" id="UP000694569"/>
    </source>
</evidence>
<name>A0A8C5PEQ0_9ANUR</name>
<sequence length="97" mass="10878">HFITLYFCNLPGMSIFGKQRCRCNGRLVNGLDPKSITRFGVFPPGSICDKVDIIVTMKSRKQICNGDKPQAWGVPQGRSPRRAIFLGGAKFKRNLNH</sequence>
<proteinExistence type="predicted"/>
<dbReference type="Gene3D" id="2.40.50.40">
    <property type="match status" value="1"/>
</dbReference>
<protein>
    <recommendedName>
        <fullName evidence="3">Chemokine interleukin-8-like domain-containing protein</fullName>
    </recommendedName>
</protein>
<dbReference type="Proteomes" id="UP000694569">
    <property type="component" value="Unplaced"/>
</dbReference>
<dbReference type="GeneTree" id="ENSGT01010000228659"/>
<reference evidence="1" key="1">
    <citation type="submission" date="2025-08" db="UniProtKB">
        <authorList>
            <consortium name="Ensembl"/>
        </authorList>
    </citation>
    <scope>IDENTIFICATION</scope>
</reference>
<dbReference type="GO" id="GO:0006955">
    <property type="term" value="P:immune response"/>
    <property type="evidence" value="ECO:0007669"/>
    <property type="project" value="InterPro"/>
</dbReference>
<dbReference type="OrthoDB" id="9948647at2759"/>
<reference evidence="1" key="2">
    <citation type="submission" date="2025-09" db="UniProtKB">
        <authorList>
            <consortium name="Ensembl"/>
        </authorList>
    </citation>
    <scope>IDENTIFICATION</scope>
</reference>
<accession>A0A8C5PEQ0</accession>
<dbReference type="GO" id="GO:0008009">
    <property type="term" value="F:chemokine activity"/>
    <property type="evidence" value="ECO:0007669"/>
    <property type="project" value="InterPro"/>
</dbReference>
<dbReference type="InterPro" id="IPR036048">
    <property type="entry name" value="Interleukin_8-like_sf"/>
</dbReference>
<dbReference type="Ensembl" id="ENSLLET00000019541.1">
    <property type="protein sequence ID" value="ENSLLEP00000018801.1"/>
    <property type="gene ID" value="ENSLLEG00000011914.1"/>
</dbReference>
<dbReference type="SUPFAM" id="SSF54117">
    <property type="entry name" value="Interleukin 8-like chemokines"/>
    <property type="match status" value="1"/>
</dbReference>
<dbReference type="GO" id="GO:0005576">
    <property type="term" value="C:extracellular region"/>
    <property type="evidence" value="ECO:0007669"/>
    <property type="project" value="InterPro"/>
</dbReference>
<evidence type="ECO:0008006" key="3">
    <source>
        <dbReference type="Google" id="ProtNLM"/>
    </source>
</evidence>
<evidence type="ECO:0000313" key="1">
    <source>
        <dbReference type="Ensembl" id="ENSLLEP00000018801.1"/>
    </source>
</evidence>
<keyword evidence="2" id="KW-1185">Reference proteome</keyword>
<organism evidence="1 2">
    <name type="scientific">Leptobrachium leishanense</name>
    <name type="common">Leishan spiny toad</name>
    <dbReference type="NCBI Taxonomy" id="445787"/>
    <lineage>
        <taxon>Eukaryota</taxon>
        <taxon>Metazoa</taxon>
        <taxon>Chordata</taxon>
        <taxon>Craniata</taxon>
        <taxon>Vertebrata</taxon>
        <taxon>Euteleostomi</taxon>
        <taxon>Amphibia</taxon>
        <taxon>Batrachia</taxon>
        <taxon>Anura</taxon>
        <taxon>Pelobatoidea</taxon>
        <taxon>Megophryidae</taxon>
        <taxon>Leptobrachium</taxon>
    </lineage>
</organism>
<dbReference type="AlphaFoldDB" id="A0A8C5PEQ0"/>